<evidence type="ECO:0000313" key="2">
    <source>
        <dbReference type="EMBL" id="CUQ04736.1"/>
    </source>
</evidence>
<evidence type="ECO:0000313" key="4">
    <source>
        <dbReference type="EMBL" id="OUN54664.1"/>
    </source>
</evidence>
<dbReference type="Proteomes" id="UP000431575">
    <property type="component" value="Unassembled WGS sequence"/>
</dbReference>
<evidence type="ECO:0000313" key="5">
    <source>
        <dbReference type="EMBL" id="RGI79848.1"/>
    </source>
</evidence>
<evidence type="ECO:0000313" key="10">
    <source>
        <dbReference type="Proteomes" id="UP000284640"/>
    </source>
</evidence>
<keyword evidence="2" id="KW-0449">Lipoprotein</keyword>
<reference evidence="3 11" key="5">
    <citation type="journal article" date="2019" name="Nat. Med.">
        <title>A library of human gut bacterial isolates paired with longitudinal multiomics data enables mechanistic microbiome research.</title>
        <authorList>
            <person name="Poyet M."/>
            <person name="Groussin M."/>
            <person name="Gibbons S.M."/>
            <person name="Avila-Pacheco J."/>
            <person name="Jiang X."/>
            <person name="Kearney S.M."/>
            <person name="Perrotta A.R."/>
            <person name="Berdy B."/>
            <person name="Zhao S."/>
            <person name="Lieberman T.D."/>
            <person name="Swanson P.K."/>
            <person name="Smith M."/>
            <person name="Roesemann S."/>
            <person name="Alexander J.E."/>
            <person name="Rich S.A."/>
            <person name="Livny J."/>
            <person name="Vlamakis H."/>
            <person name="Clish C."/>
            <person name="Bullock K."/>
            <person name="Deik A."/>
            <person name="Scott J."/>
            <person name="Pierce K.A."/>
            <person name="Xavier R.J."/>
            <person name="Alm E.J."/>
        </authorList>
    </citation>
    <scope>NUCLEOTIDE SEQUENCE [LARGE SCALE GENOMIC DNA]</scope>
    <source>
        <strain evidence="3 11">BIOML-A6</strain>
    </source>
</reference>
<evidence type="ECO:0000313" key="9">
    <source>
        <dbReference type="Proteomes" id="UP000263754"/>
    </source>
</evidence>
<dbReference type="EMBL" id="WCTM01000005">
    <property type="protein sequence ID" value="KAB4243056.1"/>
    <property type="molecule type" value="Genomic_DNA"/>
</dbReference>
<reference evidence="4" key="3">
    <citation type="journal article" date="2018" name="BMC Genomics">
        <title>Whole genome sequencing and function prediction of 133 gut anaerobes isolated from chicken caecum in pure cultures.</title>
        <authorList>
            <person name="Medvecky M."/>
            <person name="Cejkova D."/>
            <person name="Polansky O."/>
            <person name="Karasova D."/>
            <person name="Kubasova T."/>
            <person name="Cizek A."/>
            <person name="Rychlik I."/>
        </authorList>
    </citation>
    <scope>NUCLEOTIDE SEQUENCE</scope>
    <source>
        <strain evidence="4">An67</strain>
    </source>
</reference>
<dbReference type="Proteomes" id="UP000095788">
    <property type="component" value="Unassembled WGS sequence"/>
</dbReference>
<dbReference type="InterPro" id="IPR010344">
    <property type="entry name" value="YbjH"/>
</dbReference>
<evidence type="ECO:0000313" key="7">
    <source>
        <dbReference type="Proteomes" id="UP000095788"/>
    </source>
</evidence>
<gene>
    <name evidence="4" type="ORF">B5G17_09010</name>
    <name evidence="6" type="ORF">DW729_05825</name>
    <name evidence="5" type="ORF">DXD90_02990</name>
    <name evidence="2" type="ORF">ERS852554_02753</name>
    <name evidence="3" type="ORF">GAP41_10715</name>
</gene>
<feature type="transmembrane region" description="Helical" evidence="1">
    <location>
        <begin position="36"/>
        <end position="57"/>
    </location>
</feature>
<protein>
    <submittedName>
        <fullName evidence="2">Bacterial putative lipoprotein (DUF940)</fullName>
    </submittedName>
    <submittedName>
        <fullName evidence="3">YjbH domain-containing protein</fullName>
    </submittedName>
</protein>
<keyword evidence="1" id="KW-0472">Membrane</keyword>
<evidence type="ECO:0000313" key="3">
    <source>
        <dbReference type="EMBL" id="KAB4243056.1"/>
    </source>
</evidence>
<name>A0A174T6P7_BACUN</name>
<dbReference type="Proteomes" id="UP000284640">
    <property type="component" value="Unassembled WGS sequence"/>
</dbReference>
<dbReference type="Proteomes" id="UP000263754">
    <property type="component" value="Unassembled WGS sequence"/>
</dbReference>
<keyword evidence="1" id="KW-1133">Transmembrane helix</keyword>
<dbReference type="AlphaFoldDB" id="A0A174T6P7"/>
<evidence type="ECO:0000256" key="1">
    <source>
        <dbReference type="SAM" id="Phobius"/>
    </source>
</evidence>
<dbReference type="Pfam" id="PF06082">
    <property type="entry name" value="YjbH"/>
    <property type="match status" value="1"/>
</dbReference>
<sequence>MKASGTQTPFFGTMSDACYKAIHFYQRLNLYVMMKFKLFFIVLFCSLSLSAFSQLTYGTTGLLHAPSAEMQRDKTFMVGGNFLNKELTPPTWYYHTYNYFLSVTIFPFLEIAYTCTLFKAEALGLKPYGYSGFTNQDRYFSARLRVLKEGQFWKYMPAVVLGTSDPFTSSGGGQVSTTEGNGYYSRFYIAASKQIPVAGKEEVGVHLSYLYNDRKEYKLNGFALGVTYNPSFHPQLRMIAEYDSKDFALGATYLLFKHLHVQVEMQRMKYFSGGLTYKIHLK</sequence>
<dbReference type="EMBL" id="QSOF01000002">
    <property type="protein sequence ID" value="RGI79848.1"/>
    <property type="molecule type" value="Genomic_DNA"/>
</dbReference>
<evidence type="ECO:0000313" key="11">
    <source>
        <dbReference type="Proteomes" id="UP000431575"/>
    </source>
</evidence>
<keyword evidence="1" id="KW-0812">Transmembrane</keyword>
<evidence type="ECO:0000313" key="6">
    <source>
        <dbReference type="EMBL" id="RHE60734.1"/>
    </source>
</evidence>
<reference evidence="8" key="2">
    <citation type="submission" date="2017-04" db="EMBL/GenBank/DDBJ databases">
        <title>Function of individual gut microbiota members based on whole genome sequencing of pure cultures obtained from chicken caecum.</title>
        <authorList>
            <person name="Medvecky M."/>
            <person name="Cejkova D."/>
            <person name="Polansky O."/>
            <person name="Karasova D."/>
            <person name="Kubasova T."/>
            <person name="Cizek A."/>
            <person name="Rychlik I."/>
        </authorList>
    </citation>
    <scope>NUCLEOTIDE SEQUENCE [LARGE SCALE GENOMIC DNA]</scope>
    <source>
        <strain evidence="8">An67</strain>
    </source>
</reference>
<dbReference type="EMBL" id="QSKL01000003">
    <property type="protein sequence ID" value="RHE60734.1"/>
    <property type="molecule type" value="Genomic_DNA"/>
</dbReference>
<organism evidence="2 7">
    <name type="scientific">Bacteroides uniformis</name>
    <dbReference type="NCBI Taxonomy" id="820"/>
    <lineage>
        <taxon>Bacteria</taxon>
        <taxon>Pseudomonadati</taxon>
        <taxon>Bacteroidota</taxon>
        <taxon>Bacteroidia</taxon>
        <taxon>Bacteroidales</taxon>
        <taxon>Bacteroidaceae</taxon>
        <taxon>Bacteroides</taxon>
    </lineage>
</organism>
<dbReference type="Proteomes" id="UP000196329">
    <property type="component" value="Unassembled WGS sequence"/>
</dbReference>
<reference evidence="2 7" key="1">
    <citation type="submission" date="2015-09" db="EMBL/GenBank/DDBJ databases">
        <authorList>
            <consortium name="Pathogen Informatics"/>
        </authorList>
    </citation>
    <scope>NUCLEOTIDE SEQUENCE [LARGE SCALE GENOMIC DNA]</scope>
    <source>
        <strain evidence="2 7">2789STDY5834942</strain>
    </source>
</reference>
<evidence type="ECO:0000313" key="8">
    <source>
        <dbReference type="Proteomes" id="UP000196329"/>
    </source>
</evidence>
<reference evidence="9 10" key="4">
    <citation type="submission" date="2018-08" db="EMBL/GenBank/DDBJ databases">
        <title>A genome reference for cultivated species of the human gut microbiota.</title>
        <authorList>
            <person name="Zou Y."/>
            <person name="Xue W."/>
            <person name="Luo G."/>
        </authorList>
    </citation>
    <scope>NUCLEOTIDE SEQUENCE [LARGE SCALE GENOMIC DNA]</scope>
    <source>
        <strain evidence="6 10">AM27-46</strain>
        <strain evidence="5 9">TM10-17</strain>
    </source>
</reference>
<feature type="transmembrane region" description="Helical" evidence="1">
    <location>
        <begin position="97"/>
        <end position="118"/>
    </location>
</feature>
<accession>A0A174T6P7</accession>
<dbReference type="EMBL" id="NFHS01000004">
    <property type="protein sequence ID" value="OUN54664.1"/>
    <property type="molecule type" value="Genomic_DNA"/>
</dbReference>
<dbReference type="EMBL" id="CZBF01000004">
    <property type="protein sequence ID" value="CUQ04736.1"/>
    <property type="molecule type" value="Genomic_DNA"/>
</dbReference>
<proteinExistence type="predicted"/>